<dbReference type="STRING" id="283909.R7UUQ4"/>
<name>R7UUQ4_CAPTE</name>
<reference evidence="2 4" key="2">
    <citation type="journal article" date="2013" name="Nature">
        <title>Insights into bilaterian evolution from three spiralian genomes.</title>
        <authorList>
            <person name="Simakov O."/>
            <person name="Marletaz F."/>
            <person name="Cho S.J."/>
            <person name="Edsinger-Gonzales E."/>
            <person name="Havlak P."/>
            <person name="Hellsten U."/>
            <person name="Kuo D.H."/>
            <person name="Larsson T."/>
            <person name="Lv J."/>
            <person name="Arendt D."/>
            <person name="Savage R."/>
            <person name="Osoegawa K."/>
            <person name="de Jong P."/>
            <person name="Grimwood J."/>
            <person name="Chapman J.A."/>
            <person name="Shapiro H."/>
            <person name="Aerts A."/>
            <person name="Otillar R.P."/>
            <person name="Terry A.Y."/>
            <person name="Boore J.L."/>
            <person name="Grigoriev I.V."/>
            <person name="Lindberg D.R."/>
            <person name="Seaver E.C."/>
            <person name="Weisblat D.A."/>
            <person name="Putnam N.H."/>
            <person name="Rokhsar D.S."/>
        </authorList>
    </citation>
    <scope>NUCLEOTIDE SEQUENCE</scope>
    <source>
        <strain evidence="2 4">I ESC-2004</strain>
    </source>
</reference>
<dbReference type="OMA" id="XVIARDE"/>
<protein>
    <submittedName>
        <fullName evidence="2 3">Uncharacterized protein</fullName>
    </submittedName>
</protein>
<dbReference type="PROSITE" id="PS00626">
    <property type="entry name" value="RCC1_2"/>
    <property type="match status" value="1"/>
</dbReference>
<dbReference type="EMBL" id="AMQN01007169">
    <property type="status" value="NOT_ANNOTATED_CDS"/>
    <property type="molecule type" value="Genomic_DNA"/>
</dbReference>
<accession>R7UUQ4</accession>
<dbReference type="PROSITE" id="PS50012">
    <property type="entry name" value="RCC1_3"/>
    <property type="match status" value="4"/>
</dbReference>
<dbReference type="PANTHER" id="PTHR46207">
    <property type="entry name" value="PROTEIN RCC2"/>
    <property type="match status" value="1"/>
</dbReference>
<evidence type="ECO:0000256" key="1">
    <source>
        <dbReference type="PROSITE-ProRule" id="PRU00235"/>
    </source>
</evidence>
<dbReference type="AlphaFoldDB" id="R7UUQ4"/>
<evidence type="ECO:0000313" key="3">
    <source>
        <dbReference type="EnsemblMetazoa" id="CapteP168471"/>
    </source>
</evidence>
<organism evidence="2">
    <name type="scientific">Capitella teleta</name>
    <name type="common">Polychaete worm</name>
    <dbReference type="NCBI Taxonomy" id="283909"/>
    <lineage>
        <taxon>Eukaryota</taxon>
        <taxon>Metazoa</taxon>
        <taxon>Spiralia</taxon>
        <taxon>Lophotrochozoa</taxon>
        <taxon>Annelida</taxon>
        <taxon>Polychaeta</taxon>
        <taxon>Sedentaria</taxon>
        <taxon>Scolecida</taxon>
        <taxon>Capitellidae</taxon>
        <taxon>Capitella</taxon>
    </lineage>
</organism>
<feature type="repeat" description="RCC1" evidence="1">
    <location>
        <begin position="43"/>
        <end position="118"/>
    </location>
</feature>
<feature type="repeat" description="RCC1" evidence="1">
    <location>
        <begin position="119"/>
        <end position="172"/>
    </location>
</feature>
<dbReference type="InterPro" id="IPR009091">
    <property type="entry name" value="RCC1/BLIP-II"/>
</dbReference>
<dbReference type="Gene3D" id="2.130.10.30">
    <property type="entry name" value="Regulator of chromosome condensation 1/beta-lactamase-inhibitor protein II"/>
    <property type="match status" value="1"/>
</dbReference>
<proteinExistence type="predicted"/>
<dbReference type="Proteomes" id="UP000014760">
    <property type="component" value="Unassembled WGS sequence"/>
</dbReference>
<dbReference type="PANTHER" id="PTHR46207:SF1">
    <property type="entry name" value="PROTEIN RCC2"/>
    <property type="match status" value="1"/>
</dbReference>
<evidence type="ECO:0000313" key="4">
    <source>
        <dbReference type="Proteomes" id="UP000014760"/>
    </source>
</evidence>
<gene>
    <name evidence="2" type="ORF">CAPTEDRAFT_168471</name>
</gene>
<dbReference type="EMBL" id="KB300141">
    <property type="protein sequence ID" value="ELU07096.1"/>
    <property type="molecule type" value="Genomic_DNA"/>
</dbReference>
<dbReference type="SUPFAM" id="SSF50985">
    <property type="entry name" value="RCC1/BLIP-II"/>
    <property type="match status" value="1"/>
</dbReference>
<dbReference type="GO" id="GO:0016020">
    <property type="term" value="C:membrane"/>
    <property type="evidence" value="ECO:0007669"/>
    <property type="project" value="TreeGrafter"/>
</dbReference>
<feature type="repeat" description="RCC1" evidence="1">
    <location>
        <begin position="1"/>
        <end position="42"/>
    </location>
</feature>
<dbReference type="OrthoDB" id="297375at2759"/>
<dbReference type="InterPro" id="IPR000408">
    <property type="entry name" value="Reg_chr_condens"/>
</dbReference>
<reference evidence="3" key="3">
    <citation type="submission" date="2015-06" db="UniProtKB">
        <authorList>
            <consortium name="EnsemblMetazoa"/>
        </authorList>
    </citation>
    <scope>IDENTIFICATION</scope>
</reference>
<evidence type="ECO:0000313" key="2">
    <source>
        <dbReference type="EMBL" id="ELU07096.1"/>
    </source>
</evidence>
<dbReference type="FunCoup" id="R7UUQ4">
    <property type="interactions" value="1847"/>
</dbReference>
<dbReference type="HOGENOM" id="CLU_005210_7_0_1"/>
<dbReference type="EnsemblMetazoa" id="CapteT168471">
    <property type="protein sequence ID" value="CapteP168471"/>
    <property type="gene ID" value="CapteG168471"/>
</dbReference>
<dbReference type="InterPro" id="IPR028641">
    <property type="entry name" value="RCC2"/>
</dbReference>
<dbReference type="Pfam" id="PF00415">
    <property type="entry name" value="RCC1"/>
    <property type="match status" value="4"/>
</dbReference>
<sequence>MGQLGLGLQSPYVPSPSKIKFSGAPIKRISCGGEFSMIVDMRGNLFSFGHPEYGQLGHNNDGKYFVTSNKLTYNCEVAPRKVAVFVEKARDGHVSAINDVEIVDVACGANHSVAIDQKKRLYTWGFGGYGRLGHAEQKDELVPRVVKVFEGIRRGAVEIAAGSSFCLAVNECGGLFFWGQNKPTGEATMYPKPVMDLNGWKIRSIGCCNRSIVVAADDSVISWGSSPTYGELGYGDSKSKSSTTPQEMKLLDGVFIQKISCGYAHTILLARCDSDEEKTRLEKLPSFNPETAQ</sequence>
<reference evidence="4" key="1">
    <citation type="submission" date="2012-12" db="EMBL/GenBank/DDBJ databases">
        <authorList>
            <person name="Hellsten U."/>
            <person name="Grimwood J."/>
            <person name="Chapman J.A."/>
            <person name="Shapiro H."/>
            <person name="Aerts A."/>
            <person name="Otillar R.P."/>
            <person name="Terry A.Y."/>
            <person name="Boore J.L."/>
            <person name="Simakov O."/>
            <person name="Marletaz F."/>
            <person name="Cho S.-J."/>
            <person name="Edsinger-Gonzales E."/>
            <person name="Havlak P."/>
            <person name="Kuo D.-H."/>
            <person name="Larsson T."/>
            <person name="Lv J."/>
            <person name="Arendt D."/>
            <person name="Savage R."/>
            <person name="Osoegawa K."/>
            <person name="de Jong P."/>
            <person name="Lindberg D.R."/>
            <person name="Seaver E.C."/>
            <person name="Weisblat D.A."/>
            <person name="Putnam N.H."/>
            <person name="Grigoriev I.V."/>
            <person name="Rokhsar D.S."/>
        </authorList>
    </citation>
    <scope>NUCLEOTIDE SEQUENCE</scope>
    <source>
        <strain evidence="4">I ESC-2004</strain>
    </source>
</reference>
<keyword evidence="4" id="KW-1185">Reference proteome</keyword>
<feature type="repeat" description="RCC1" evidence="1">
    <location>
        <begin position="218"/>
        <end position="272"/>
    </location>
</feature>
<dbReference type="GO" id="GO:0031267">
    <property type="term" value="F:small GTPase binding"/>
    <property type="evidence" value="ECO:0007669"/>
    <property type="project" value="TreeGrafter"/>
</dbReference>